<name>A0AAN8IU09_TRICO</name>
<organism evidence="2 3">
    <name type="scientific">Trichostrongylus colubriformis</name>
    <name type="common">Black scour worm</name>
    <dbReference type="NCBI Taxonomy" id="6319"/>
    <lineage>
        <taxon>Eukaryota</taxon>
        <taxon>Metazoa</taxon>
        <taxon>Ecdysozoa</taxon>
        <taxon>Nematoda</taxon>
        <taxon>Chromadorea</taxon>
        <taxon>Rhabditida</taxon>
        <taxon>Rhabditina</taxon>
        <taxon>Rhabditomorpha</taxon>
        <taxon>Strongyloidea</taxon>
        <taxon>Trichostrongylidae</taxon>
        <taxon>Trichostrongylus</taxon>
    </lineage>
</organism>
<dbReference type="AlphaFoldDB" id="A0AAN8IU09"/>
<dbReference type="Proteomes" id="UP001331761">
    <property type="component" value="Unassembled WGS sequence"/>
</dbReference>
<feature type="chain" id="PRO_5043029560" evidence="1">
    <location>
        <begin position="16"/>
        <end position="122"/>
    </location>
</feature>
<evidence type="ECO:0000313" key="2">
    <source>
        <dbReference type="EMBL" id="KAK5983478.1"/>
    </source>
</evidence>
<protein>
    <submittedName>
        <fullName evidence="2">Uncharacterized protein</fullName>
    </submittedName>
</protein>
<keyword evidence="3" id="KW-1185">Reference proteome</keyword>
<keyword evidence="1" id="KW-0732">Signal</keyword>
<proteinExistence type="predicted"/>
<sequence length="122" mass="13382">MWICLLLLLALGCEGDETQEARPGMDIAERLAKTLPRLPNIIHSQMEGKPDELREMISQMLGDGLISQLVVNPFGVAEGMGVPLSTLGINKTDVESRFGGARPNGTFGGGLFPLYVFRFERY</sequence>
<accession>A0AAN8IU09</accession>
<evidence type="ECO:0000256" key="1">
    <source>
        <dbReference type="SAM" id="SignalP"/>
    </source>
</evidence>
<dbReference type="EMBL" id="WIXE01003938">
    <property type="protein sequence ID" value="KAK5983478.1"/>
    <property type="molecule type" value="Genomic_DNA"/>
</dbReference>
<reference evidence="2 3" key="1">
    <citation type="submission" date="2019-10" db="EMBL/GenBank/DDBJ databases">
        <title>Assembly and Annotation for the nematode Trichostrongylus colubriformis.</title>
        <authorList>
            <person name="Martin J."/>
        </authorList>
    </citation>
    <scope>NUCLEOTIDE SEQUENCE [LARGE SCALE GENOMIC DNA]</scope>
    <source>
        <strain evidence="2">G859</strain>
        <tissue evidence="2">Whole worm</tissue>
    </source>
</reference>
<gene>
    <name evidence="2" type="ORF">GCK32_010434</name>
</gene>
<evidence type="ECO:0000313" key="3">
    <source>
        <dbReference type="Proteomes" id="UP001331761"/>
    </source>
</evidence>
<comment type="caution">
    <text evidence="2">The sequence shown here is derived from an EMBL/GenBank/DDBJ whole genome shotgun (WGS) entry which is preliminary data.</text>
</comment>
<feature type="signal peptide" evidence="1">
    <location>
        <begin position="1"/>
        <end position="15"/>
    </location>
</feature>